<dbReference type="GO" id="GO:0008017">
    <property type="term" value="F:microtubule binding"/>
    <property type="evidence" value="ECO:0007669"/>
    <property type="project" value="TreeGrafter"/>
</dbReference>
<feature type="domain" description="Dynamin GTPase" evidence="1">
    <location>
        <begin position="1"/>
        <end position="185"/>
    </location>
</feature>
<dbReference type="InterPro" id="IPR045063">
    <property type="entry name" value="Dynamin_N"/>
</dbReference>
<protein>
    <recommendedName>
        <fullName evidence="1">Dynamin GTPase domain-containing protein</fullName>
    </recommendedName>
</protein>
<dbReference type="GO" id="GO:0005874">
    <property type="term" value="C:microtubule"/>
    <property type="evidence" value="ECO:0007669"/>
    <property type="project" value="TreeGrafter"/>
</dbReference>
<gene>
    <name evidence="2" type="ORF">POTOM_031777</name>
</gene>
<evidence type="ECO:0000313" key="2">
    <source>
        <dbReference type="EMBL" id="KAG6764312.1"/>
    </source>
</evidence>
<dbReference type="GO" id="GO:0003924">
    <property type="term" value="F:GTPase activity"/>
    <property type="evidence" value="ECO:0007669"/>
    <property type="project" value="InterPro"/>
</dbReference>
<dbReference type="Pfam" id="PF00350">
    <property type="entry name" value="Dynamin_N"/>
    <property type="match status" value="1"/>
</dbReference>
<dbReference type="PANTHER" id="PTHR11566:SF80">
    <property type="entry name" value="PHRAGMOPLASTIN DRP1C"/>
    <property type="match status" value="1"/>
</dbReference>
<organism evidence="2 3">
    <name type="scientific">Populus tomentosa</name>
    <name type="common">Chinese white poplar</name>
    <dbReference type="NCBI Taxonomy" id="118781"/>
    <lineage>
        <taxon>Eukaryota</taxon>
        <taxon>Viridiplantae</taxon>
        <taxon>Streptophyta</taxon>
        <taxon>Embryophyta</taxon>
        <taxon>Tracheophyta</taxon>
        <taxon>Spermatophyta</taxon>
        <taxon>Magnoliopsida</taxon>
        <taxon>eudicotyledons</taxon>
        <taxon>Gunneridae</taxon>
        <taxon>Pentapetalae</taxon>
        <taxon>rosids</taxon>
        <taxon>fabids</taxon>
        <taxon>Malpighiales</taxon>
        <taxon>Salicaceae</taxon>
        <taxon>Saliceae</taxon>
        <taxon>Populus</taxon>
    </lineage>
</organism>
<keyword evidence="3" id="KW-1185">Reference proteome</keyword>
<proteinExistence type="predicted"/>
<evidence type="ECO:0000259" key="1">
    <source>
        <dbReference type="SMART" id="SM00053"/>
    </source>
</evidence>
<dbReference type="InterPro" id="IPR022812">
    <property type="entry name" value="Dynamin"/>
</dbReference>
<evidence type="ECO:0000313" key="3">
    <source>
        <dbReference type="Proteomes" id="UP000886885"/>
    </source>
</evidence>
<dbReference type="GO" id="GO:0005737">
    <property type="term" value="C:cytoplasm"/>
    <property type="evidence" value="ECO:0007669"/>
    <property type="project" value="TreeGrafter"/>
</dbReference>
<accession>A0A8X7ZB55</accession>
<sequence length="207" mass="22263">METRKLSWRGDYAGEGMSLWEALPSVAVVGGQSSGKSSVLESVVGRDFLPRGSGIVSRRPLITAEILVNLVGSFMHVASVRKEIADETDRITGKTKQISNVPVHPSIYSPNGCIAFPAYLSTHVKRGERFAAYSGTSLGLAANEVAISVFETAEGLNCVKILSQDATLVNYCYCDTRVNAFLSAKICTLLFFFVHDPKLLTPSSAGL</sequence>
<reference evidence="2" key="1">
    <citation type="journal article" date="2020" name="bioRxiv">
        <title>Hybrid origin of Populus tomentosa Carr. identified through genome sequencing and phylogenomic analysis.</title>
        <authorList>
            <person name="An X."/>
            <person name="Gao K."/>
            <person name="Chen Z."/>
            <person name="Li J."/>
            <person name="Yang X."/>
            <person name="Yang X."/>
            <person name="Zhou J."/>
            <person name="Guo T."/>
            <person name="Zhao T."/>
            <person name="Huang S."/>
            <person name="Miao D."/>
            <person name="Khan W.U."/>
            <person name="Rao P."/>
            <person name="Ye M."/>
            <person name="Lei B."/>
            <person name="Liao W."/>
            <person name="Wang J."/>
            <person name="Ji L."/>
            <person name="Li Y."/>
            <person name="Guo B."/>
            <person name="Mustafa N.S."/>
            <person name="Li S."/>
            <person name="Yun Q."/>
            <person name="Keller S.R."/>
            <person name="Mao J."/>
            <person name="Zhang R."/>
            <person name="Strauss S.H."/>
        </authorList>
    </citation>
    <scope>NUCLEOTIDE SEQUENCE</scope>
    <source>
        <strain evidence="2">GM15</strain>
        <tissue evidence="2">Leaf</tissue>
    </source>
</reference>
<dbReference type="AlphaFoldDB" id="A0A8X7ZB55"/>
<dbReference type="OrthoDB" id="5061070at2759"/>
<dbReference type="EMBL" id="JAAWWB010000016">
    <property type="protein sequence ID" value="KAG6764312.1"/>
    <property type="molecule type" value="Genomic_DNA"/>
</dbReference>
<name>A0A8X7ZB55_POPTO</name>
<dbReference type="GO" id="GO:0005525">
    <property type="term" value="F:GTP binding"/>
    <property type="evidence" value="ECO:0007669"/>
    <property type="project" value="InterPro"/>
</dbReference>
<dbReference type="Proteomes" id="UP000886885">
    <property type="component" value="Chromosome 8D"/>
</dbReference>
<dbReference type="InterPro" id="IPR001401">
    <property type="entry name" value="Dynamin_GTPase"/>
</dbReference>
<comment type="caution">
    <text evidence="2">The sequence shown here is derived from an EMBL/GenBank/DDBJ whole genome shotgun (WGS) entry which is preliminary data.</text>
</comment>
<dbReference type="SMART" id="SM00053">
    <property type="entry name" value="DYNc"/>
    <property type="match status" value="1"/>
</dbReference>
<dbReference type="PANTHER" id="PTHR11566">
    <property type="entry name" value="DYNAMIN"/>
    <property type="match status" value="1"/>
</dbReference>
<dbReference type="GO" id="GO:0016020">
    <property type="term" value="C:membrane"/>
    <property type="evidence" value="ECO:0007669"/>
    <property type="project" value="TreeGrafter"/>
</dbReference>